<dbReference type="GO" id="GO:0043565">
    <property type="term" value="F:sequence-specific DNA binding"/>
    <property type="evidence" value="ECO:0007669"/>
    <property type="project" value="InterPro"/>
</dbReference>
<evidence type="ECO:0000259" key="4">
    <source>
        <dbReference type="PROSITE" id="PS01124"/>
    </source>
</evidence>
<dbReference type="RefSeq" id="WP_209531561.1">
    <property type="nucleotide sequence ID" value="NZ_JAEEGA010000019.1"/>
</dbReference>
<evidence type="ECO:0000256" key="2">
    <source>
        <dbReference type="ARBA" id="ARBA00023125"/>
    </source>
</evidence>
<organism evidence="5 6">
    <name type="scientific">Vagococcus allomyrinae</name>
    <dbReference type="NCBI Taxonomy" id="2794353"/>
    <lineage>
        <taxon>Bacteria</taxon>
        <taxon>Bacillati</taxon>
        <taxon>Bacillota</taxon>
        <taxon>Bacilli</taxon>
        <taxon>Lactobacillales</taxon>
        <taxon>Enterococcaceae</taxon>
        <taxon>Vagococcus</taxon>
    </lineage>
</organism>
<keyword evidence="6" id="KW-1185">Reference proteome</keyword>
<reference evidence="5" key="1">
    <citation type="submission" date="2020-12" db="EMBL/GenBank/DDBJ databases">
        <title>Vagococcus allomyrinae sp. nov. and Enterococcus lavae sp. nov., isolated from the larvae of Allomyrina dichotoma.</title>
        <authorList>
            <person name="Lee S.D."/>
        </authorList>
    </citation>
    <scope>NUCLEOTIDE SEQUENCE</scope>
    <source>
        <strain evidence="5">BWB3-3</strain>
    </source>
</reference>
<comment type="caution">
    <text evidence="5">The sequence shown here is derived from an EMBL/GenBank/DDBJ whole genome shotgun (WGS) entry which is preliminary data.</text>
</comment>
<dbReference type="SUPFAM" id="SSF51215">
    <property type="entry name" value="Regulatory protein AraC"/>
    <property type="match status" value="1"/>
</dbReference>
<keyword evidence="2" id="KW-0238">DNA-binding</keyword>
<accession>A0A940PIX6</accession>
<name>A0A940PIX6_9ENTE</name>
<keyword evidence="1" id="KW-0805">Transcription regulation</keyword>
<dbReference type="InterPro" id="IPR018060">
    <property type="entry name" value="HTH_AraC"/>
</dbReference>
<evidence type="ECO:0000256" key="1">
    <source>
        <dbReference type="ARBA" id="ARBA00023015"/>
    </source>
</evidence>
<protein>
    <submittedName>
        <fullName evidence="5">Helix-turn-helix transcriptional regulator</fullName>
    </submittedName>
</protein>
<dbReference type="PROSITE" id="PS01124">
    <property type="entry name" value="HTH_ARAC_FAMILY_2"/>
    <property type="match status" value="1"/>
</dbReference>
<dbReference type="InterPro" id="IPR003313">
    <property type="entry name" value="AraC-bd"/>
</dbReference>
<dbReference type="EMBL" id="JAEEGA010000019">
    <property type="protein sequence ID" value="MBP1043748.1"/>
    <property type="molecule type" value="Genomic_DNA"/>
</dbReference>
<dbReference type="SUPFAM" id="SSF46689">
    <property type="entry name" value="Homeodomain-like"/>
    <property type="match status" value="2"/>
</dbReference>
<dbReference type="AlphaFoldDB" id="A0A940PIX6"/>
<sequence length="294" mass="34883">MNLSPLIFSIIANPFPIFVEGNIETYRTGRLHPRRKNLGYFDIIIVIEGTLYLTENDINYEIKKNEAIVLSPVHLHYSYKKSQDNTSFYWLHFYTESEWLESHNPVFLNSTFKIPQLHFHNKIYTLHLPKHQAINNSRFIIQTITTILDNTKKNDDFTFFENQKLFIDLLKQLELRKEQHNTSQQLAESIKDFLYKSISQKIDAETLSQEFHFHYNYLSRVMKKYYGTTPIEYLNELRLVYAADLLLQTNHSIQYIAANAGFQTIPYFSNCFKKKYLLSPRNFRNRHSSQSAAE</sequence>
<keyword evidence="3" id="KW-0804">Transcription</keyword>
<dbReference type="InterPro" id="IPR009057">
    <property type="entry name" value="Homeodomain-like_sf"/>
</dbReference>
<dbReference type="Pfam" id="PF12833">
    <property type="entry name" value="HTH_18"/>
    <property type="match status" value="1"/>
</dbReference>
<dbReference type="PANTHER" id="PTHR43280:SF28">
    <property type="entry name" value="HTH-TYPE TRANSCRIPTIONAL ACTIVATOR RHAS"/>
    <property type="match status" value="1"/>
</dbReference>
<dbReference type="Pfam" id="PF02311">
    <property type="entry name" value="AraC_binding"/>
    <property type="match status" value="1"/>
</dbReference>
<proteinExistence type="predicted"/>
<gene>
    <name evidence="5" type="ORF">I6N95_22215</name>
</gene>
<feature type="domain" description="HTH araC/xylS-type" evidence="4">
    <location>
        <begin position="188"/>
        <end position="286"/>
    </location>
</feature>
<evidence type="ECO:0000256" key="3">
    <source>
        <dbReference type="ARBA" id="ARBA00023163"/>
    </source>
</evidence>
<dbReference type="InterPro" id="IPR037923">
    <property type="entry name" value="HTH-like"/>
</dbReference>
<dbReference type="Proteomes" id="UP000674938">
    <property type="component" value="Unassembled WGS sequence"/>
</dbReference>
<dbReference type="PANTHER" id="PTHR43280">
    <property type="entry name" value="ARAC-FAMILY TRANSCRIPTIONAL REGULATOR"/>
    <property type="match status" value="1"/>
</dbReference>
<evidence type="ECO:0000313" key="6">
    <source>
        <dbReference type="Proteomes" id="UP000674938"/>
    </source>
</evidence>
<dbReference type="Gene3D" id="1.10.10.60">
    <property type="entry name" value="Homeodomain-like"/>
    <property type="match status" value="2"/>
</dbReference>
<evidence type="ECO:0000313" key="5">
    <source>
        <dbReference type="EMBL" id="MBP1043748.1"/>
    </source>
</evidence>
<dbReference type="GO" id="GO:0003700">
    <property type="term" value="F:DNA-binding transcription factor activity"/>
    <property type="evidence" value="ECO:0007669"/>
    <property type="project" value="InterPro"/>
</dbReference>
<dbReference type="SMART" id="SM00342">
    <property type="entry name" value="HTH_ARAC"/>
    <property type="match status" value="1"/>
</dbReference>